<evidence type="ECO:0000259" key="1">
    <source>
        <dbReference type="Pfam" id="PF07110"/>
    </source>
</evidence>
<dbReference type="EMBL" id="CP001769">
    <property type="protein sequence ID" value="ADB39821.1"/>
    <property type="molecule type" value="Genomic_DNA"/>
</dbReference>
<reference evidence="2 3" key="1">
    <citation type="journal article" date="2010" name="Stand. Genomic Sci.">
        <title>Complete genome sequence of Spirosoma linguale type strain (1).</title>
        <authorList>
            <person name="Lail K."/>
            <person name="Sikorski J."/>
            <person name="Saunders E."/>
            <person name="Lapidus A."/>
            <person name="Glavina Del Rio T."/>
            <person name="Copeland A."/>
            <person name="Tice H."/>
            <person name="Cheng J.-F."/>
            <person name="Lucas S."/>
            <person name="Nolan M."/>
            <person name="Bruce D."/>
            <person name="Goodwin L."/>
            <person name="Pitluck S."/>
            <person name="Ivanova N."/>
            <person name="Mavromatis K."/>
            <person name="Ovchinnikova G."/>
            <person name="Pati A."/>
            <person name="Chen A."/>
            <person name="Palaniappan K."/>
            <person name="Land M."/>
            <person name="Hauser L."/>
            <person name="Chang Y.-J."/>
            <person name="Jeffries C.D."/>
            <person name="Chain P."/>
            <person name="Brettin T."/>
            <person name="Detter J.C."/>
            <person name="Schuetze A."/>
            <person name="Rohde M."/>
            <person name="Tindall B.J."/>
            <person name="Goeker M."/>
            <person name="Bristow J."/>
            <person name="Eisen J.A."/>
            <person name="Markowitz V."/>
            <person name="Hugenholtz P."/>
            <person name="Kyrpides N.C."/>
            <person name="Klenk H.-P."/>
            <person name="Chen F."/>
        </authorList>
    </citation>
    <scope>NUCLEOTIDE SEQUENCE [LARGE SCALE GENOMIC DNA]</scope>
    <source>
        <strain evidence="3">ATCC 33905 / DSM 74 / LMG 10896 / Claus 1</strain>
    </source>
</reference>
<dbReference type="InterPro" id="IPR011008">
    <property type="entry name" value="Dimeric_a/b-barrel"/>
</dbReference>
<keyword evidence="3" id="KW-1185">Reference proteome</keyword>
<feature type="domain" description="EthD" evidence="1">
    <location>
        <begin position="12"/>
        <end position="98"/>
    </location>
</feature>
<name>D2QHM2_SPILD</name>
<accession>D2QHM2</accession>
<dbReference type="KEGG" id="sli:Slin_3831"/>
<dbReference type="SUPFAM" id="SSF54909">
    <property type="entry name" value="Dimeric alpha+beta barrel"/>
    <property type="match status" value="1"/>
</dbReference>
<dbReference type="eggNOG" id="ENOG5030BBF">
    <property type="taxonomic scope" value="Bacteria"/>
</dbReference>
<dbReference type="STRING" id="504472.Slin_3831"/>
<gene>
    <name evidence="2" type="ordered locus">Slin_3831</name>
</gene>
<dbReference type="Pfam" id="PF07110">
    <property type="entry name" value="EthD"/>
    <property type="match status" value="1"/>
</dbReference>
<dbReference type="RefSeq" id="WP_012928334.1">
    <property type="nucleotide sequence ID" value="NC_013730.1"/>
</dbReference>
<dbReference type="InterPro" id="IPR009799">
    <property type="entry name" value="EthD_dom"/>
</dbReference>
<proteinExistence type="predicted"/>
<dbReference type="HOGENOM" id="CLU_115019_3_3_10"/>
<dbReference type="AlphaFoldDB" id="D2QHM2"/>
<evidence type="ECO:0000313" key="2">
    <source>
        <dbReference type="EMBL" id="ADB39821.1"/>
    </source>
</evidence>
<dbReference type="Gene3D" id="3.30.70.100">
    <property type="match status" value="1"/>
</dbReference>
<protein>
    <submittedName>
        <fullName evidence="2">Ethyl tert-butyl ether degradation EthD</fullName>
    </submittedName>
</protein>
<dbReference type="GO" id="GO:0016491">
    <property type="term" value="F:oxidoreductase activity"/>
    <property type="evidence" value="ECO:0007669"/>
    <property type="project" value="InterPro"/>
</dbReference>
<dbReference type="Proteomes" id="UP000002028">
    <property type="component" value="Chromosome"/>
</dbReference>
<dbReference type="NCBIfam" id="TIGR02118">
    <property type="entry name" value="EthD family reductase"/>
    <property type="match status" value="1"/>
</dbReference>
<sequence length="113" mass="13107">MVKFSIFLRKRAGMSHQEFVAYHTQQHAPLFKALPEVQHYVRHYVQCHALPVSLPGFPSMYYDGITELWFDDVEAIGRLFSAPEYLALIRPDEEKFIAMDECGFLIAEETVII</sequence>
<evidence type="ECO:0000313" key="3">
    <source>
        <dbReference type="Proteomes" id="UP000002028"/>
    </source>
</evidence>
<organism evidence="2 3">
    <name type="scientific">Spirosoma linguale (strain ATCC 33905 / DSM 74 / LMG 10896 / Claus 1)</name>
    <dbReference type="NCBI Taxonomy" id="504472"/>
    <lineage>
        <taxon>Bacteria</taxon>
        <taxon>Pseudomonadati</taxon>
        <taxon>Bacteroidota</taxon>
        <taxon>Cytophagia</taxon>
        <taxon>Cytophagales</taxon>
        <taxon>Cytophagaceae</taxon>
        <taxon>Spirosoma</taxon>
    </lineage>
</organism>